<organism evidence="2 3">
    <name type="scientific">Streptomyces fuscichromogenes</name>
    <dbReference type="NCBI Taxonomy" id="1324013"/>
    <lineage>
        <taxon>Bacteria</taxon>
        <taxon>Bacillati</taxon>
        <taxon>Actinomycetota</taxon>
        <taxon>Actinomycetes</taxon>
        <taxon>Kitasatosporales</taxon>
        <taxon>Streptomycetaceae</taxon>
        <taxon>Streptomyces</taxon>
    </lineage>
</organism>
<gene>
    <name evidence="2" type="ORF">GCM10011578_043040</name>
</gene>
<evidence type="ECO:0000313" key="3">
    <source>
        <dbReference type="Proteomes" id="UP000653411"/>
    </source>
</evidence>
<reference evidence="2" key="1">
    <citation type="journal article" date="2014" name="Int. J. Syst. Evol. Microbiol.">
        <title>Complete genome sequence of Corynebacterium casei LMG S-19264T (=DSM 44701T), isolated from a smear-ripened cheese.</title>
        <authorList>
            <consortium name="US DOE Joint Genome Institute (JGI-PGF)"/>
            <person name="Walter F."/>
            <person name="Albersmeier A."/>
            <person name="Kalinowski J."/>
            <person name="Ruckert C."/>
        </authorList>
    </citation>
    <scope>NUCLEOTIDE SEQUENCE</scope>
    <source>
        <strain evidence="2">CGMCC 4.7110</strain>
    </source>
</reference>
<dbReference type="RefSeq" id="WP_268239919.1">
    <property type="nucleotide sequence ID" value="NZ_BMML01000009.1"/>
</dbReference>
<feature type="domain" description="HTH cro/C1-type" evidence="1">
    <location>
        <begin position="13"/>
        <end position="85"/>
    </location>
</feature>
<keyword evidence="3" id="KW-1185">Reference proteome</keyword>
<sequence>MNYDLRRAELADFLRTRRMALQPEEVGLPTRTSRRTPGLRREDIADLAGISSCWYSQLEQARNIRVSGHVLTSLARALRLNSEERDYLLTLASENARAGANIPGDGARPRPALQRVLDSQLPHPACALSPRFNILAWNQARTDVYGDLAEVAPAHRHLLWLFFSDHMRELIQNWEPSARSVLAEFRAVTGAYVHEPWFTALVGELSENSLDFQKWWLQHEIGRHGVSTRQVRHPAVGRMTLEEITLVVDDHSGRRVLLEMPQPDTDTEEKLTALSRR</sequence>
<dbReference type="SUPFAM" id="SSF47413">
    <property type="entry name" value="lambda repressor-like DNA-binding domains"/>
    <property type="match status" value="1"/>
</dbReference>
<reference evidence="2" key="2">
    <citation type="submission" date="2020-09" db="EMBL/GenBank/DDBJ databases">
        <authorList>
            <person name="Sun Q."/>
            <person name="Zhou Y."/>
        </authorList>
    </citation>
    <scope>NUCLEOTIDE SEQUENCE</scope>
    <source>
        <strain evidence="2">CGMCC 4.7110</strain>
    </source>
</reference>
<protein>
    <submittedName>
        <fullName evidence="2">Transcriptional regulator</fullName>
    </submittedName>
</protein>
<dbReference type="PANTHER" id="PTHR35010">
    <property type="entry name" value="BLL4672 PROTEIN-RELATED"/>
    <property type="match status" value="1"/>
</dbReference>
<comment type="caution">
    <text evidence="2">The sequence shown here is derived from an EMBL/GenBank/DDBJ whole genome shotgun (WGS) entry which is preliminary data.</text>
</comment>
<evidence type="ECO:0000259" key="1">
    <source>
        <dbReference type="SMART" id="SM00530"/>
    </source>
</evidence>
<evidence type="ECO:0000313" key="2">
    <source>
        <dbReference type="EMBL" id="GGN15076.1"/>
    </source>
</evidence>
<dbReference type="CDD" id="cd00093">
    <property type="entry name" value="HTH_XRE"/>
    <property type="match status" value="1"/>
</dbReference>
<dbReference type="Pfam" id="PF13560">
    <property type="entry name" value="HTH_31"/>
    <property type="match status" value="1"/>
</dbReference>
<accession>A0A918CSN0</accession>
<dbReference type="InterPro" id="IPR010982">
    <property type="entry name" value="Lambda_DNA-bd_dom_sf"/>
</dbReference>
<dbReference type="InterPro" id="IPR041413">
    <property type="entry name" value="MLTR_LBD"/>
</dbReference>
<dbReference type="AlphaFoldDB" id="A0A918CSN0"/>
<proteinExistence type="predicted"/>
<dbReference type="EMBL" id="BMML01000009">
    <property type="protein sequence ID" value="GGN15076.1"/>
    <property type="molecule type" value="Genomic_DNA"/>
</dbReference>
<dbReference type="Gene3D" id="3.30.450.180">
    <property type="match status" value="1"/>
</dbReference>
<dbReference type="Pfam" id="PF17765">
    <property type="entry name" value="MLTR_LBD"/>
    <property type="match status" value="1"/>
</dbReference>
<dbReference type="Proteomes" id="UP000653411">
    <property type="component" value="Unassembled WGS sequence"/>
</dbReference>
<dbReference type="InterPro" id="IPR001387">
    <property type="entry name" value="Cro/C1-type_HTH"/>
</dbReference>
<name>A0A918CSN0_9ACTN</name>
<dbReference type="Gene3D" id="1.10.260.40">
    <property type="entry name" value="lambda repressor-like DNA-binding domains"/>
    <property type="match status" value="1"/>
</dbReference>
<dbReference type="GO" id="GO:0003677">
    <property type="term" value="F:DNA binding"/>
    <property type="evidence" value="ECO:0007669"/>
    <property type="project" value="InterPro"/>
</dbReference>
<dbReference type="SMART" id="SM00530">
    <property type="entry name" value="HTH_XRE"/>
    <property type="match status" value="1"/>
</dbReference>